<feature type="region of interest" description="Disordered" evidence="1">
    <location>
        <begin position="12"/>
        <end position="32"/>
    </location>
</feature>
<dbReference type="RefSeq" id="WP_139638393.1">
    <property type="nucleotide sequence ID" value="NZ_VDLX02000044.1"/>
</dbReference>
<keyword evidence="3" id="KW-1185">Reference proteome</keyword>
<proteinExistence type="predicted"/>
<comment type="caution">
    <text evidence="2">The sequence shown here is derived from an EMBL/GenBank/DDBJ whole genome shotgun (WGS) entry which is preliminary data.</text>
</comment>
<sequence>MARLGDFLARFRPSGVPGAAAPAGVPGDDAAGQADELTPVLFALADVQAACANERRRAQQTADQVRERAHDQAAAIVASARAEAEEERARSAALARQRDDQAVAELLREAAAVAEGVRARSAARMPDMVARVTDMVRSLADDRP</sequence>
<dbReference type="Proteomes" id="UP000312512">
    <property type="component" value="Unassembled WGS sequence"/>
</dbReference>
<feature type="compositionally biased region" description="Low complexity" evidence="1">
    <location>
        <begin position="15"/>
        <end position="32"/>
    </location>
</feature>
<evidence type="ECO:0000313" key="3">
    <source>
        <dbReference type="Proteomes" id="UP000312512"/>
    </source>
</evidence>
<dbReference type="EMBL" id="VDLX02000044">
    <property type="protein sequence ID" value="KAB8181794.1"/>
    <property type="molecule type" value="Genomic_DNA"/>
</dbReference>
<accession>A0A5C4USJ4</accession>
<protein>
    <submittedName>
        <fullName evidence="2">Uncharacterized protein</fullName>
    </submittedName>
</protein>
<evidence type="ECO:0000313" key="2">
    <source>
        <dbReference type="EMBL" id="KAB8181794.1"/>
    </source>
</evidence>
<name>A0A5C4USJ4_9ACTN</name>
<evidence type="ECO:0000256" key="1">
    <source>
        <dbReference type="SAM" id="MobiDB-lite"/>
    </source>
</evidence>
<dbReference type="Gene3D" id="1.20.5.2950">
    <property type="match status" value="1"/>
</dbReference>
<reference evidence="2 3" key="1">
    <citation type="submission" date="2019-10" db="EMBL/GenBank/DDBJ databases">
        <title>Nonomuraea sp. nov., isolated from Phyllanthus amarus.</title>
        <authorList>
            <person name="Klykleung N."/>
            <person name="Tanasupawat S."/>
        </authorList>
    </citation>
    <scope>NUCLEOTIDE SEQUENCE [LARGE SCALE GENOMIC DNA]</scope>
    <source>
        <strain evidence="2 3">PA1-10</strain>
    </source>
</reference>
<organism evidence="2 3">
    <name type="scientific">Nonomuraea phyllanthi</name>
    <dbReference type="NCBI Taxonomy" id="2219224"/>
    <lineage>
        <taxon>Bacteria</taxon>
        <taxon>Bacillati</taxon>
        <taxon>Actinomycetota</taxon>
        <taxon>Actinomycetes</taxon>
        <taxon>Streptosporangiales</taxon>
        <taxon>Streptosporangiaceae</taxon>
        <taxon>Nonomuraea</taxon>
    </lineage>
</organism>
<gene>
    <name evidence="2" type="ORF">FH608_050690</name>
</gene>
<dbReference type="AlphaFoldDB" id="A0A5C4USJ4"/>